<dbReference type="InterPro" id="IPR009072">
    <property type="entry name" value="Histone-fold"/>
</dbReference>
<dbReference type="AlphaFoldDB" id="A0A1A9W3P5"/>
<dbReference type="CDD" id="cd22929">
    <property type="entry name" value="HFD_POLE4-like"/>
    <property type="match status" value="1"/>
</dbReference>
<dbReference type="GO" id="GO:0006261">
    <property type="term" value="P:DNA-templated DNA replication"/>
    <property type="evidence" value="ECO:0007669"/>
    <property type="project" value="TreeGrafter"/>
</dbReference>
<dbReference type="SUPFAM" id="SSF47113">
    <property type="entry name" value="Histone-fold"/>
    <property type="match status" value="1"/>
</dbReference>
<evidence type="ECO:0000256" key="1">
    <source>
        <dbReference type="ARBA" id="ARBA00004123"/>
    </source>
</evidence>
<evidence type="ECO:0000256" key="2">
    <source>
        <dbReference type="ARBA" id="ARBA00023242"/>
    </source>
</evidence>
<dbReference type="VEuPathDB" id="VectorBase:GBRI005255"/>
<dbReference type="PANTHER" id="PTHR10252:SF79">
    <property type="entry name" value="DNA POLYMERASE EPSILON SUBUNIT 4"/>
    <property type="match status" value="1"/>
</dbReference>
<dbReference type="InterPro" id="IPR050568">
    <property type="entry name" value="Transcr_DNA_Rep_Reg"/>
</dbReference>
<accession>A0A1A9W3P5</accession>
<reference evidence="4" key="2">
    <citation type="submission" date="2020-05" db="UniProtKB">
        <authorList>
            <consortium name="EnsemblMetazoa"/>
        </authorList>
    </citation>
    <scope>IDENTIFICATION</scope>
    <source>
        <strain evidence="4">IAEA</strain>
    </source>
</reference>
<organism evidence="4 5">
    <name type="scientific">Glossina brevipalpis</name>
    <dbReference type="NCBI Taxonomy" id="37001"/>
    <lineage>
        <taxon>Eukaryota</taxon>
        <taxon>Metazoa</taxon>
        <taxon>Ecdysozoa</taxon>
        <taxon>Arthropoda</taxon>
        <taxon>Hexapoda</taxon>
        <taxon>Insecta</taxon>
        <taxon>Pterygota</taxon>
        <taxon>Neoptera</taxon>
        <taxon>Endopterygota</taxon>
        <taxon>Diptera</taxon>
        <taxon>Brachycera</taxon>
        <taxon>Muscomorpha</taxon>
        <taxon>Hippoboscoidea</taxon>
        <taxon>Glossinidae</taxon>
        <taxon>Glossina</taxon>
    </lineage>
</organism>
<dbReference type="PANTHER" id="PTHR10252">
    <property type="entry name" value="HISTONE-LIKE TRANSCRIPTION FACTOR CCAAT-RELATED"/>
    <property type="match status" value="1"/>
</dbReference>
<dbReference type="InterPro" id="IPR003958">
    <property type="entry name" value="CBFA_NFYB_domain"/>
</dbReference>
<evidence type="ECO:0000313" key="5">
    <source>
        <dbReference type="Proteomes" id="UP000091820"/>
    </source>
</evidence>
<keyword evidence="5" id="KW-1185">Reference proteome</keyword>
<sequence length="151" mass="17198">MASEDIFEDFSEEIITALEQEPEANLNLESEVIEDDIDGISNVINAEDIEHEDKNREPHKSLKQSTYDNKLFQLPLTRIRNIMKLDLDLNIASHEAVFLVTRATELFIESLAREAYAYTSNSKKKTVQKQDVDLAISAVDSLMFLDGAMEF</sequence>
<dbReference type="EnsemblMetazoa" id="GBRI005255-RA">
    <property type="protein sequence ID" value="GBRI005255-PA"/>
    <property type="gene ID" value="GBRI005255"/>
</dbReference>
<evidence type="ECO:0000259" key="3">
    <source>
        <dbReference type="Pfam" id="PF00808"/>
    </source>
</evidence>
<protein>
    <recommendedName>
        <fullName evidence="3">Transcription factor CBF/NF-Y/archaeal histone domain-containing protein</fullName>
    </recommendedName>
</protein>
<dbReference type="Proteomes" id="UP000091820">
    <property type="component" value="Unassembled WGS sequence"/>
</dbReference>
<dbReference type="GO" id="GO:0046982">
    <property type="term" value="F:protein heterodimerization activity"/>
    <property type="evidence" value="ECO:0007669"/>
    <property type="project" value="InterPro"/>
</dbReference>
<dbReference type="STRING" id="37001.A0A1A9W3P5"/>
<dbReference type="Pfam" id="PF00808">
    <property type="entry name" value="CBFD_NFYB_HMF"/>
    <property type="match status" value="1"/>
</dbReference>
<feature type="domain" description="Transcription factor CBF/NF-Y/archaeal histone" evidence="3">
    <location>
        <begin position="73"/>
        <end position="136"/>
    </location>
</feature>
<dbReference type="Gene3D" id="1.10.20.10">
    <property type="entry name" value="Histone, subunit A"/>
    <property type="match status" value="1"/>
</dbReference>
<proteinExistence type="predicted"/>
<comment type="subcellular location">
    <subcellularLocation>
        <location evidence="1">Nucleus</location>
    </subcellularLocation>
</comment>
<keyword evidence="2" id="KW-0539">Nucleus</keyword>
<dbReference type="GO" id="GO:0008622">
    <property type="term" value="C:epsilon DNA polymerase complex"/>
    <property type="evidence" value="ECO:0007669"/>
    <property type="project" value="TreeGrafter"/>
</dbReference>
<reference evidence="5" key="1">
    <citation type="submission" date="2014-03" db="EMBL/GenBank/DDBJ databases">
        <authorList>
            <person name="Aksoy S."/>
            <person name="Warren W."/>
            <person name="Wilson R.K."/>
        </authorList>
    </citation>
    <scope>NUCLEOTIDE SEQUENCE [LARGE SCALE GENOMIC DNA]</scope>
    <source>
        <strain evidence="5">IAEA</strain>
    </source>
</reference>
<name>A0A1A9W3P5_9MUSC</name>
<evidence type="ECO:0000313" key="4">
    <source>
        <dbReference type="EnsemblMetazoa" id="GBRI005255-PA"/>
    </source>
</evidence>